<dbReference type="InterPro" id="IPR025227">
    <property type="entry name" value="DUF4169"/>
</dbReference>
<gene>
    <name evidence="2" type="ORF">EOE18_16670</name>
</gene>
<evidence type="ECO:0000256" key="1">
    <source>
        <dbReference type="SAM" id="MobiDB-lite"/>
    </source>
</evidence>
<dbReference type="Proteomes" id="UP000282837">
    <property type="component" value="Unassembled WGS sequence"/>
</dbReference>
<organism evidence="2 3">
    <name type="scientific">Novosphingobium umbonatum</name>
    <dbReference type="NCBI Taxonomy" id="1908524"/>
    <lineage>
        <taxon>Bacteria</taxon>
        <taxon>Pseudomonadati</taxon>
        <taxon>Pseudomonadota</taxon>
        <taxon>Alphaproteobacteria</taxon>
        <taxon>Sphingomonadales</taxon>
        <taxon>Sphingomonadaceae</taxon>
        <taxon>Novosphingobium</taxon>
    </lineage>
</organism>
<comment type="caution">
    <text evidence="2">The sequence shown here is derived from an EMBL/GenBank/DDBJ whole genome shotgun (WGS) entry which is preliminary data.</text>
</comment>
<dbReference type="OrthoDB" id="7173889at2"/>
<reference evidence="2 3" key="1">
    <citation type="submission" date="2019-01" db="EMBL/GenBank/DDBJ databases">
        <authorList>
            <person name="Chen W.-M."/>
        </authorList>
    </citation>
    <scope>NUCLEOTIDE SEQUENCE [LARGE SCALE GENOMIC DNA]</scope>
    <source>
        <strain evidence="2 3">FSY-9</strain>
    </source>
</reference>
<dbReference type="RefSeq" id="WP_127711613.1">
    <property type="nucleotide sequence ID" value="NZ_SACO01000018.1"/>
</dbReference>
<dbReference type="AlphaFoldDB" id="A0A3S2US02"/>
<feature type="compositionally biased region" description="Basic and acidic residues" evidence="1">
    <location>
        <begin position="40"/>
        <end position="61"/>
    </location>
</feature>
<dbReference type="EMBL" id="SACO01000018">
    <property type="protein sequence ID" value="RVU03247.1"/>
    <property type="molecule type" value="Genomic_DNA"/>
</dbReference>
<proteinExistence type="predicted"/>
<dbReference type="Pfam" id="PF13770">
    <property type="entry name" value="DUF4169"/>
    <property type="match status" value="1"/>
</dbReference>
<evidence type="ECO:0000313" key="2">
    <source>
        <dbReference type="EMBL" id="RVU03247.1"/>
    </source>
</evidence>
<accession>A0A3S2US02</accession>
<name>A0A3S2US02_9SPHN</name>
<feature type="region of interest" description="Disordered" evidence="1">
    <location>
        <begin position="1"/>
        <end position="61"/>
    </location>
</feature>
<sequence>MAEIINLRMARKARARNDAATQAQANRAKHGQTKAQKQSAKREQDRLDRAVDGAKLDRPEE</sequence>
<evidence type="ECO:0000313" key="3">
    <source>
        <dbReference type="Proteomes" id="UP000282837"/>
    </source>
</evidence>
<protein>
    <submittedName>
        <fullName evidence="2">DUF4169 family protein</fullName>
    </submittedName>
</protein>
<keyword evidence="3" id="KW-1185">Reference proteome</keyword>